<dbReference type="STRING" id="694430.Natoc_3802"/>
<dbReference type="HOGENOM" id="CLU_104922_0_0_2"/>
<dbReference type="KEGG" id="nou:Natoc_3802"/>
<dbReference type="Pfam" id="PF09335">
    <property type="entry name" value="VTT_dom"/>
    <property type="match status" value="1"/>
</dbReference>
<evidence type="ECO:0000256" key="5">
    <source>
        <dbReference type="ARBA" id="ARBA00023136"/>
    </source>
</evidence>
<sequence length="229" mass="22948">MRTDRTLVAVAVLSVLGVGALVPSSAIVAAVEPATTDPVRFGILVAGLYLLRPLATLPTTPLAVVVGYGYGVAIGIPIALAGVAVTVVPVFLVARRFVRTEDAGTSPGRVGRVLGRARDTVERYYETAGPIRGVVAARLAPIPSDVATCGAAISGVSLRQLVAGTVVGELPWTVAAVVVGASTATVAADGVGELGLSLALACTGAAALLLAGPISRRLLFYSRPAGSAD</sequence>
<evidence type="ECO:0000256" key="3">
    <source>
        <dbReference type="ARBA" id="ARBA00022692"/>
    </source>
</evidence>
<dbReference type="PANTHER" id="PTHR12677">
    <property type="entry name" value="GOLGI APPARATUS MEMBRANE PROTEIN TVP38-RELATED"/>
    <property type="match status" value="1"/>
</dbReference>
<comment type="subcellular location">
    <subcellularLocation>
        <location evidence="1">Cell membrane</location>
        <topology evidence="1">Multi-pass membrane protein</topology>
    </subcellularLocation>
</comment>
<protein>
    <recommendedName>
        <fullName evidence="7">VTT domain-containing protein</fullName>
    </recommendedName>
</protein>
<evidence type="ECO:0000313" key="8">
    <source>
        <dbReference type="EMBL" id="AGB39509.1"/>
    </source>
</evidence>
<dbReference type="RefSeq" id="WP_015322943.1">
    <property type="nucleotide sequence ID" value="NC_019974.1"/>
</dbReference>
<keyword evidence="3 6" id="KW-0812">Transmembrane</keyword>
<feature type="domain" description="VTT" evidence="7">
    <location>
        <begin position="57"/>
        <end position="181"/>
    </location>
</feature>
<gene>
    <name evidence="8" type="ORF">Natoc_3802</name>
</gene>
<feature type="transmembrane region" description="Helical" evidence="6">
    <location>
        <begin position="68"/>
        <end position="94"/>
    </location>
</feature>
<dbReference type="AlphaFoldDB" id="L0K563"/>
<feature type="transmembrane region" description="Helical" evidence="6">
    <location>
        <begin position="170"/>
        <end position="188"/>
    </location>
</feature>
<dbReference type="InterPro" id="IPR015414">
    <property type="entry name" value="TMEM64"/>
</dbReference>
<dbReference type="PANTHER" id="PTHR12677:SF59">
    <property type="entry name" value="GOLGI APPARATUS MEMBRANE PROTEIN TVP38-RELATED"/>
    <property type="match status" value="1"/>
</dbReference>
<reference evidence="8 9" key="1">
    <citation type="submission" date="2012-11" db="EMBL/GenBank/DDBJ databases">
        <title>FINISHED of Natronococcus occultus SP4, DSM 3396.</title>
        <authorList>
            <consortium name="DOE Joint Genome Institute"/>
            <person name="Eisen J."/>
            <person name="Huntemann M."/>
            <person name="Wei C.-L."/>
            <person name="Han J."/>
            <person name="Detter J.C."/>
            <person name="Han C."/>
            <person name="Tapia R."/>
            <person name="Chen A."/>
            <person name="Kyrpides N."/>
            <person name="Mavromatis K."/>
            <person name="Markowitz V."/>
            <person name="Szeto E."/>
            <person name="Ivanova N."/>
            <person name="Mikhailova N."/>
            <person name="Ovchinnikova G."/>
            <person name="Pagani I."/>
            <person name="Pati A."/>
            <person name="Goodwin L."/>
            <person name="Nordberg H.P."/>
            <person name="Cantor M.N."/>
            <person name="Hua S.X."/>
            <person name="Woyke T."/>
            <person name="Eisen J."/>
            <person name="Klenk H.-P."/>
            <person name="Klenk H.-P."/>
        </authorList>
    </citation>
    <scope>NUCLEOTIDE SEQUENCE [LARGE SCALE GENOMIC DNA]</scope>
    <source>
        <strain evidence="8 9">SP4</strain>
    </source>
</reference>
<keyword evidence="4 6" id="KW-1133">Transmembrane helix</keyword>
<dbReference type="InterPro" id="IPR032816">
    <property type="entry name" value="VTT_dom"/>
</dbReference>
<feature type="transmembrane region" description="Helical" evidence="6">
    <location>
        <begin position="194"/>
        <end position="214"/>
    </location>
</feature>
<proteinExistence type="predicted"/>
<accession>L0K563</accession>
<dbReference type="EMBL" id="CP003929">
    <property type="protein sequence ID" value="AGB39509.1"/>
    <property type="molecule type" value="Genomic_DNA"/>
</dbReference>
<keyword evidence="9" id="KW-1185">Reference proteome</keyword>
<dbReference type="Proteomes" id="UP000010878">
    <property type="component" value="Chromosome"/>
</dbReference>
<dbReference type="eggNOG" id="arCOG04659">
    <property type="taxonomic scope" value="Archaea"/>
</dbReference>
<evidence type="ECO:0000259" key="7">
    <source>
        <dbReference type="Pfam" id="PF09335"/>
    </source>
</evidence>
<evidence type="ECO:0000256" key="6">
    <source>
        <dbReference type="SAM" id="Phobius"/>
    </source>
</evidence>
<dbReference type="GeneID" id="14402731"/>
<keyword evidence="2" id="KW-1003">Cell membrane</keyword>
<evidence type="ECO:0000256" key="4">
    <source>
        <dbReference type="ARBA" id="ARBA00022989"/>
    </source>
</evidence>
<organism evidence="8 9">
    <name type="scientific">Natronococcus occultus SP4</name>
    <dbReference type="NCBI Taxonomy" id="694430"/>
    <lineage>
        <taxon>Archaea</taxon>
        <taxon>Methanobacteriati</taxon>
        <taxon>Methanobacteriota</taxon>
        <taxon>Stenosarchaea group</taxon>
        <taxon>Halobacteria</taxon>
        <taxon>Halobacteriales</taxon>
        <taxon>Natrialbaceae</taxon>
        <taxon>Natronococcus</taxon>
    </lineage>
</organism>
<evidence type="ECO:0000256" key="2">
    <source>
        <dbReference type="ARBA" id="ARBA00022475"/>
    </source>
</evidence>
<dbReference type="GO" id="GO:0005886">
    <property type="term" value="C:plasma membrane"/>
    <property type="evidence" value="ECO:0007669"/>
    <property type="project" value="UniProtKB-SubCell"/>
</dbReference>
<evidence type="ECO:0000313" key="9">
    <source>
        <dbReference type="Proteomes" id="UP000010878"/>
    </source>
</evidence>
<name>L0K563_9EURY</name>
<keyword evidence="5 6" id="KW-0472">Membrane</keyword>
<evidence type="ECO:0000256" key="1">
    <source>
        <dbReference type="ARBA" id="ARBA00004651"/>
    </source>
</evidence>
<dbReference type="OrthoDB" id="293407at2157"/>